<sequence>MKMFLSFKFKCFIYIATIFFFLYLLLNKWLNNAIYTNKTQTDFMQSTKNKFVQASYVKDLSVFSAYIKQRITDFAKILIECKGVPGITISIVKDDNIWLLPLGYRDLENKSPITEDTKFLIGSITKTFTAQLTAILIQESQEKISWDTPLKEIYRPNLVKTSDDFFKTITLRDLLSHRSGFDSGNLAVRASLPDNISRQDLIQLIHHVRVNTSSEKHFLYSNMGYTLVGSLLEHKWNQSWEHLIKEKLFGPLGMNHSSVVKTAEDFYSQDIAKPYIPVEGEIKNCDPIVYVLGPIAVAGDILSNAKDMAKWLQFVLRQGNAEADNQLISYHLMSSMWEANSHLDKHFLNKTEKSKINGWPKDDLNLGYGLGWFLNKYNGKMNYWHGGGLYSYYSLAWLFPETNLGFFISINGFKGCNEHDEENEANCPCGSNGFSIIEPLAYFIADIFNDGQSWLNTTNVCKYPHPWTKCIDQKKIEIKNPQLHIKDNFNKEQNLQEMNTLKLNTKSLHMFLGTYTNPLLGDIHITIDTKSSKLYFQLRLLTGFLHHQPDETGLSFWLECDKRYRFLSKPDNLSYVPVKKTFILKFNVKYHQIDSVHIYFAVNEAPFIFKKKS</sequence>
<evidence type="ECO:0000259" key="2">
    <source>
        <dbReference type="Pfam" id="PF00144"/>
    </source>
</evidence>
<keyword evidence="3" id="KW-1185">Reference proteome</keyword>
<dbReference type="PANTHER" id="PTHR46825">
    <property type="entry name" value="D-ALANYL-D-ALANINE-CARBOXYPEPTIDASE/ENDOPEPTIDASE AMPH"/>
    <property type="match status" value="1"/>
</dbReference>
<name>A0A9W2Z3W1_BIOGL</name>
<dbReference type="InterPro" id="IPR012338">
    <property type="entry name" value="Beta-lactam/transpept-like"/>
</dbReference>
<dbReference type="GeneID" id="106074048"/>
<accession>A0A9W2Z3W1</accession>
<dbReference type="Pfam" id="PF00144">
    <property type="entry name" value="Beta-lactamase"/>
    <property type="match status" value="1"/>
</dbReference>
<dbReference type="InterPro" id="IPR001466">
    <property type="entry name" value="Beta-lactam-related"/>
</dbReference>
<dbReference type="InterPro" id="IPR050491">
    <property type="entry name" value="AmpC-like"/>
</dbReference>
<dbReference type="Proteomes" id="UP001165740">
    <property type="component" value="Chromosome 1"/>
</dbReference>
<evidence type="ECO:0000313" key="3">
    <source>
        <dbReference type="Proteomes" id="UP001165740"/>
    </source>
</evidence>
<keyword evidence="1" id="KW-1133">Transmembrane helix</keyword>
<evidence type="ECO:0000313" key="4">
    <source>
        <dbReference type="RefSeq" id="XP_055869756.1"/>
    </source>
</evidence>
<feature type="transmembrane region" description="Helical" evidence="1">
    <location>
        <begin position="12"/>
        <end position="30"/>
    </location>
</feature>
<keyword evidence="1" id="KW-0472">Membrane</keyword>
<feature type="domain" description="Beta-lactamase-related" evidence="2">
    <location>
        <begin position="82"/>
        <end position="423"/>
    </location>
</feature>
<keyword evidence="1" id="KW-0812">Transmembrane</keyword>
<dbReference type="RefSeq" id="XP_055869756.1">
    <property type="nucleotide sequence ID" value="XM_056013781.1"/>
</dbReference>
<dbReference type="OrthoDB" id="5946976at2759"/>
<dbReference type="OMA" id="TICSYPE"/>
<dbReference type="SUPFAM" id="SSF56601">
    <property type="entry name" value="beta-lactamase/transpeptidase-like"/>
    <property type="match status" value="1"/>
</dbReference>
<gene>
    <name evidence="4" type="primary">LOC106074048</name>
</gene>
<organism evidence="3 4">
    <name type="scientific">Biomphalaria glabrata</name>
    <name type="common">Bloodfluke planorb</name>
    <name type="synonym">Freshwater snail</name>
    <dbReference type="NCBI Taxonomy" id="6526"/>
    <lineage>
        <taxon>Eukaryota</taxon>
        <taxon>Metazoa</taxon>
        <taxon>Spiralia</taxon>
        <taxon>Lophotrochozoa</taxon>
        <taxon>Mollusca</taxon>
        <taxon>Gastropoda</taxon>
        <taxon>Heterobranchia</taxon>
        <taxon>Euthyneura</taxon>
        <taxon>Panpulmonata</taxon>
        <taxon>Hygrophila</taxon>
        <taxon>Lymnaeoidea</taxon>
        <taxon>Planorbidae</taxon>
        <taxon>Biomphalaria</taxon>
    </lineage>
</organism>
<dbReference type="PANTHER" id="PTHR46825:SF15">
    <property type="entry name" value="BETA-LACTAMASE-RELATED DOMAIN-CONTAINING PROTEIN"/>
    <property type="match status" value="1"/>
</dbReference>
<protein>
    <submittedName>
        <fullName evidence="4">Uncharacterized protein LOC106074048</fullName>
    </submittedName>
</protein>
<reference evidence="4" key="1">
    <citation type="submission" date="2025-08" db="UniProtKB">
        <authorList>
            <consortium name="RefSeq"/>
        </authorList>
    </citation>
    <scope>IDENTIFICATION</scope>
</reference>
<dbReference type="Gene3D" id="3.40.710.10">
    <property type="entry name" value="DD-peptidase/beta-lactamase superfamily"/>
    <property type="match status" value="1"/>
</dbReference>
<evidence type="ECO:0000256" key="1">
    <source>
        <dbReference type="SAM" id="Phobius"/>
    </source>
</evidence>
<dbReference type="AlphaFoldDB" id="A0A9W2Z3W1"/>
<proteinExistence type="predicted"/>